<keyword evidence="7" id="KW-0269">Exonuclease</keyword>
<dbReference type="CDD" id="cd06144">
    <property type="entry name" value="REX4_like"/>
    <property type="match status" value="1"/>
</dbReference>
<dbReference type="InterPro" id="IPR012337">
    <property type="entry name" value="RNaseH-like_sf"/>
</dbReference>
<dbReference type="PANTHER" id="PTHR12801">
    <property type="entry name" value="RNA EXONUCLEASE REXO1 / RECO3 FAMILY MEMBER-RELATED"/>
    <property type="match status" value="1"/>
</dbReference>
<keyword evidence="8" id="KW-0539">Nucleus</keyword>
<keyword evidence="5" id="KW-0540">Nuclease</keyword>
<evidence type="ECO:0000256" key="8">
    <source>
        <dbReference type="ARBA" id="ARBA00023242"/>
    </source>
</evidence>
<dbReference type="InterPro" id="IPR047021">
    <property type="entry name" value="REXO1/3/4-like"/>
</dbReference>
<dbReference type="FunFam" id="3.30.420.10:FF:000007">
    <property type="entry name" value="Interferon-stimulated exonuclease gene 20"/>
    <property type="match status" value="1"/>
</dbReference>
<sequence>MPPSASSNWLKLQKVCRYKAKNQTINPTGKTKAPKRRKHDKTTREKSPSPTPSQSSHAQHEDSEAGPSSAADNSPKSLRKMVEGHVVFTEKQRQPGKYLAVDCEMVGVGLEGEESSLARVSIVNFYGATVLDEFVKQRERVVDYRTQWSGIRPSDMVNGAAKPFAEVQKLVAELLENRILVGHAVHNDLKALLLSHPYPLTRDTQVLAFKSKATKSKRIALRNLVKQELDLTIQSGEHSSVTDARATMAVYRIHKKAWDKLLGAFARTDALSLAVAGKRKAEEEDEEEEDEPRKAKKAKGVLPGPEGRKGVSSGLSTVVRRGSQVHIKGKGKGRGASGAGGGGEDKAQWWAQLPSSSSGTKKGSIKL</sequence>
<dbReference type="Gene3D" id="3.30.420.10">
    <property type="entry name" value="Ribonuclease H-like superfamily/Ribonuclease H"/>
    <property type="match status" value="1"/>
</dbReference>
<keyword evidence="13" id="KW-1185">Reference proteome</keyword>
<dbReference type="PANTHER" id="PTHR12801:SF45">
    <property type="entry name" value="RNA EXONUCLEASE 4"/>
    <property type="match status" value="1"/>
</dbReference>
<dbReference type="SUPFAM" id="SSF53098">
    <property type="entry name" value="Ribonuclease H-like"/>
    <property type="match status" value="1"/>
</dbReference>
<proteinExistence type="inferred from homology"/>
<dbReference type="InterPro" id="IPR037431">
    <property type="entry name" value="REX4_DEDDh_dom"/>
</dbReference>
<evidence type="ECO:0000313" key="13">
    <source>
        <dbReference type="Proteomes" id="UP000541558"/>
    </source>
</evidence>
<comment type="subcellular location">
    <subcellularLocation>
        <location evidence="1">Nucleus</location>
    </subcellularLocation>
</comment>
<dbReference type="EMBL" id="JAACJK010000219">
    <property type="protein sequence ID" value="KAF5317095.1"/>
    <property type="molecule type" value="Genomic_DNA"/>
</dbReference>
<evidence type="ECO:0000256" key="5">
    <source>
        <dbReference type="ARBA" id="ARBA00022722"/>
    </source>
</evidence>
<dbReference type="Pfam" id="PF00929">
    <property type="entry name" value="RNase_T"/>
    <property type="match status" value="1"/>
</dbReference>
<protein>
    <recommendedName>
        <fullName evidence="3">RNA exonuclease 4</fullName>
    </recommendedName>
</protein>
<evidence type="ECO:0000256" key="7">
    <source>
        <dbReference type="ARBA" id="ARBA00022839"/>
    </source>
</evidence>
<evidence type="ECO:0000313" key="12">
    <source>
        <dbReference type="EMBL" id="KAF5317095.1"/>
    </source>
</evidence>
<dbReference type="InterPro" id="IPR013520">
    <property type="entry name" value="Ribonucl_H"/>
</dbReference>
<evidence type="ECO:0000256" key="10">
    <source>
        <dbReference type="SAM" id="MobiDB-lite"/>
    </source>
</evidence>
<dbReference type="OrthoDB" id="8191639at2759"/>
<evidence type="ECO:0000256" key="1">
    <source>
        <dbReference type="ARBA" id="ARBA00004123"/>
    </source>
</evidence>
<dbReference type="GO" id="GO:0005634">
    <property type="term" value="C:nucleus"/>
    <property type="evidence" value="ECO:0007669"/>
    <property type="project" value="UniProtKB-SubCell"/>
</dbReference>
<evidence type="ECO:0000256" key="6">
    <source>
        <dbReference type="ARBA" id="ARBA00022801"/>
    </source>
</evidence>
<feature type="domain" description="Exonuclease" evidence="11">
    <location>
        <begin position="97"/>
        <end position="260"/>
    </location>
</feature>
<dbReference type="GO" id="GO:0008408">
    <property type="term" value="F:3'-5' exonuclease activity"/>
    <property type="evidence" value="ECO:0007669"/>
    <property type="project" value="InterPro"/>
</dbReference>
<evidence type="ECO:0000256" key="2">
    <source>
        <dbReference type="ARBA" id="ARBA00010489"/>
    </source>
</evidence>
<evidence type="ECO:0000256" key="9">
    <source>
        <dbReference type="ARBA" id="ARBA00025599"/>
    </source>
</evidence>
<dbReference type="GO" id="GO:0006364">
    <property type="term" value="P:rRNA processing"/>
    <property type="evidence" value="ECO:0007669"/>
    <property type="project" value="UniProtKB-KW"/>
</dbReference>
<evidence type="ECO:0000256" key="4">
    <source>
        <dbReference type="ARBA" id="ARBA00022552"/>
    </source>
</evidence>
<evidence type="ECO:0000256" key="3">
    <source>
        <dbReference type="ARBA" id="ARBA00016937"/>
    </source>
</evidence>
<keyword evidence="6" id="KW-0378">Hydrolase</keyword>
<name>A0A8H5EYA8_9AGAR</name>
<keyword evidence="4" id="KW-0698">rRNA processing</keyword>
<reference evidence="12 13" key="1">
    <citation type="journal article" date="2020" name="ISME J.">
        <title>Uncovering the hidden diversity of litter-decomposition mechanisms in mushroom-forming fungi.</title>
        <authorList>
            <person name="Floudas D."/>
            <person name="Bentzer J."/>
            <person name="Ahren D."/>
            <person name="Johansson T."/>
            <person name="Persson P."/>
            <person name="Tunlid A."/>
        </authorList>
    </citation>
    <scope>NUCLEOTIDE SEQUENCE [LARGE SCALE GENOMIC DNA]</scope>
    <source>
        <strain evidence="12 13">CBS 175.51</strain>
    </source>
</reference>
<feature type="compositionally biased region" description="Basic residues" evidence="10">
    <location>
        <begin position="32"/>
        <end position="41"/>
    </location>
</feature>
<accession>A0A8H5EYA8</accession>
<comment type="caution">
    <text evidence="12">The sequence shown here is derived from an EMBL/GenBank/DDBJ whole genome shotgun (WGS) entry which is preliminary data.</text>
</comment>
<comment type="function">
    <text evidence="9">Exoribonuclease involved in ribosome biosynthesis. Involved in the processing of ITS1, the internal transcribed spacer localized between the 18S and 5.8S rRNAs.</text>
</comment>
<dbReference type="AlphaFoldDB" id="A0A8H5EYA8"/>
<feature type="region of interest" description="Disordered" evidence="10">
    <location>
        <begin position="18"/>
        <end position="75"/>
    </location>
</feature>
<dbReference type="SMART" id="SM00479">
    <property type="entry name" value="EXOIII"/>
    <property type="match status" value="1"/>
</dbReference>
<feature type="region of interest" description="Disordered" evidence="10">
    <location>
        <begin position="278"/>
        <end position="367"/>
    </location>
</feature>
<organism evidence="12 13">
    <name type="scientific">Ephemerocybe angulata</name>
    <dbReference type="NCBI Taxonomy" id="980116"/>
    <lineage>
        <taxon>Eukaryota</taxon>
        <taxon>Fungi</taxon>
        <taxon>Dikarya</taxon>
        <taxon>Basidiomycota</taxon>
        <taxon>Agaricomycotina</taxon>
        <taxon>Agaricomycetes</taxon>
        <taxon>Agaricomycetidae</taxon>
        <taxon>Agaricales</taxon>
        <taxon>Agaricineae</taxon>
        <taxon>Psathyrellaceae</taxon>
        <taxon>Ephemerocybe</taxon>
    </lineage>
</organism>
<dbReference type="InterPro" id="IPR036397">
    <property type="entry name" value="RNaseH_sf"/>
</dbReference>
<gene>
    <name evidence="12" type="ORF">D9611_003521</name>
</gene>
<comment type="similarity">
    <text evidence="2">Belongs to the REXO4 family.</text>
</comment>
<evidence type="ECO:0000259" key="11">
    <source>
        <dbReference type="SMART" id="SM00479"/>
    </source>
</evidence>
<dbReference type="Proteomes" id="UP000541558">
    <property type="component" value="Unassembled WGS sequence"/>
</dbReference>
<dbReference type="GO" id="GO:0003676">
    <property type="term" value="F:nucleic acid binding"/>
    <property type="evidence" value="ECO:0007669"/>
    <property type="project" value="InterPro"/>
</dbReference>
<feature type="compositionally biased region" description="Low complexity" evidence="10">
    <location>
        <begin position="355"/>
        <end position="367"/>
    </location>
</feature>